<dbReference type="Proteomes" id="UP001315686">
    <property type="component" value="Unassembled WGS sequence"/>
</dbReference>
<dbReference type="GO" id="GO:0032259">
    <property type="term" value="P:methylation"/>
    <property type="evidence" value="ECO:0007669"/>
    <property type="project" value="UniProtKB-KW"/>
</dbReference>
<gene>
    <name evidence="4" type="ORF">IV417_18995</name>
</gene>
<dbReference type="RefSeq" id="WP_327795716.1">
    <property type="nucleotide sequence ID" value="NZ_JADQAZ010000005.1"/>
</dbReference>
<sequence length="257" mass="27274">MTDSDLTQNAFLGGALHLWQPARGYRAGIDPVLLAASAPVRSGQSVLDMGCGVGTACLCLGTRVAGLTLTGIELQPDLAALARRNGQEAGQHLTVYEGDIAAPPAALTAQSFDHVLMNPPFFERGHGPAVSHPGREVGRELEAGDLPMWMTMARKRLRQGGVLTMIHRTESLDKIMQNLTGFGGVEVQPLSARAGRNARLVLIRATKARKSASILHNPLVMHLGPRHMADGDDYTPEISAVLRGPAPLAAFGKTLQG</sequence>
<proteinExistence type="predicted"/>
<dbReference type="GO" id="GO:0008170">
    <property type="term" value="F:N-methyltransferase activity"/>
    <property type="evidence" value="ECO:0007669"/>
    <property type="project" value="UniProtKB-ARBA"/>
</dbReference>
<dbReference type="CDD" id="cd02440">
    <property type="entry name" value="AdoMet_MTases"/>
    <property type="match status" value="1"/>
</dbReference>
<evidence type="ECO:0000256" key="1">
    <source>
        <dbReference type="ARBA" id="ARBA00022603"/>
    </source>
</evidence>
<evidence type="ECO:0000313" key="5">
    <source>
        <dbReference type="Proteomes" id="UP001315686"/>
    </source>
</evidence>
<name>A0AAP2CSW3_9RHOB</name>
<dbReference type="PANTHER" id="PTHR47739">
    <property type="entry name" value="TRNA1(VAL) (ADENINE(37)-N6)-METHYLTRANSFERASE"/>
    <property type="match status" value="1"/>
</dbReference>
<keyword evidence="1 4" id="KW-0808">Transferase</keyword>
<protein>
    <submittedName>
        <fullName evidence="4">Methyltransferase</fullName>
    </submittedName>
</protein>
<evidence type="ECO:0000256" key="2">
    <source>
        <dbReference type="ARBA" id="ARBA00022691"/>
    </source>
</evidence>
<dbReference type="GO" id="GO:0003676">
    <property type="term" value="F:nucleic acid binding"/>
    <property type="evidence" value="ECO:0007669"/>
    <property type="project" value="InterPro"/>
</dbReference>
<comment type="caution">
    <text evidence="4">The sequence shown here is derived from an EMBL/GenBank/DDBJ whole genome shotgun (WGS) entry which is preliminary data.</text>
</comment>
<organism evidence="4 5">
    <name type="scientific">Harenicola maris</name>
    <dbReference type="NCBI Taxonomy" id="2841044"/>
    <lineage>
        <taxon>Bacteria</taxon>
        <taxon>Pseudomonadati</taxon>
        <taxon>Pseudomonadota</taxon>
        <taxon>Alphaproteobacteria</taxon>
        <taxon>Rhodobacterales</taxon>
        <taxon>Paracoccaceae</taxon>
        <taxon>Harenicola</taxon>
    </lineage>
</organism>
<keyword evidence="1 4" id="KW-0489">Methyltransferase</keyword>
<dbReference type="InterPro" id="IPR050210">
    <property type="entry name" value="tRNA_Adenine-N(6)_MTase"/>
</dbReference>
<dbReference type="InterPro" id="IPR007848">
    <property type="entry name" value="Small_mtfrase_dom"/>
</dbReference>
<dbReference type="PROSITE" id="PS00092">
    <property type="entry name" value="N6_MTASE"/>
    <property type="match status" value="1"/>
</dbReference>
<keyword evidence="2" id="KW-0949">S-adenosyl-L-methionine</keyword>
<dbReference type="EMBL" id="JADQAZ010000005">
    <property type="protein sequence ID" value="MBT0959483.1"/>
    <property type="molecule type" value="Genomic_DNA"/>
</dbReference>
<reference evidence="4 5" key="1">
    <citation type="journal article" date="2021" name="Arch. Microbiol.">
        <title>Harenicola maris gen. nov., sp. nov. isolated from the Sea of Japan shallow sediments.</title>
        <authorList>
            <person name="Romanenko L.A."/>
            <person name="Kurilenko V.V."/>
            <person name="Chernysheva N.Y."/>
            <person name="Tekutyeva L.A."/>
            <person name="Velansky P.V."/>
            <person name="Svetashev V.I."/>
            <person name="Isaeva M.P."/>
        </authorList>
    </citation>
    <scope>NUCLEOTIDE SEQUENCE [LARGE SCALE GENOMIC DNA]</scope>
    <source>
        <strain evidence="4 5">KMM 3653</strain>
    </source>
</reference>
<evidence type="ECO:0000313" key="4">
    <source>
        <dbReference type="EMBL" id="MBT0959483.1"/>
    </source>
</evidence>
<dbReference type="PANTHER" id="PTHR47739:SF1">
    <property type="entry name" value="TRNA1(VAL) (ADENINE(37)-N6)-METHYLTRANSFERASE"/>
    <property type="match status" value="1"/>
</dbReference>
<dbReference type="GO" id="GO:0008757">
    <property type="term" value="F:S-adenosylmethionine-dependent methyltransferase activity"/>
    <property type="evidence" value="ECO:0007669"/>
    <property type="project" value="UniProtKB-ARBA"/>
</dbReference>
<dbReference type="InterPro" id="IPR002052">
    <property type="entry name" value="DNA_methylase_N6_adenine_CS"/>
</dbReference>
<dbReference type="InterPro" id="IPR029063">
    <property type="entry name" value="SAM-dependent_MTases_sf"/>
</dbReference>
<accession>A0AAP2CSW3</accession>
<dbReference type="SUPFAM" id="SSF53335">
    <property type="entry name" value="S-adenosyl-L-methionine-dependent methyltransferases"/>
    <property type="match status" value="1"/>
</dbReference>
<evidence type="ECO:0000259" key="3">
    <source>
        <dbReference type="Pfam" id="PF05175"/>
    </source>
</evidence>
<feature type="domain" description="Methyltransferase small" evidence="3">
    <location>
        <begin position="33"/>
        <end position="126"/>
    </location>
</feature>
<dbReference type="AlphaFoldDB" id="A0AAP2CSW3"/>
<dbReference type="Gene3D" id="3.40.50.150">
    <property type="entry name" value="Vaccinia Virus protein VP39"/>
    <property type="match status" value="1"/>
</dbReference>
<dbReference type="Pfam" id="PF05175">
    <property type="entry name" value="MTS"/>
    <property type="match status" value="1"/>
</dbReference>
<keyword evidence="5" id="KW-1185">Reference proteome</keyword>